<reference evidence="3" key="1">
    <citation type="journal article" date="2014" name="Science">
        <title>Ancient hybridizations among the ancestral genomes of bread wheat.</title>
        <authorList>
            <consortium name="International Wheat Genome Sequencing Consortium,"/>
            <person name="Marcussen T."/>
            <person name="Sandve S.R."/>
            <person name="Heier L."/>
            <person name="Spannagl M."/>
            <person name="Pfeifer M."/>
            <person name="Jakobsen K.S."/>
            <person name="Wulff B.B."/>
            <person name="Steuernagel B."/>
            <person name="Mayer K.F."/>
            <person name="Olsen O.A."/>
        </authorList>
    </citation>
    <scope>NUCLEOTIDE SEQUENCE [LARGE SCALE GENOMIC DNA]</scope>
    <source>
        <strain evidence="3">cv. AL8/78</strain>
    </source>
</reference>
<organism evidence="2 3">
    <name type="scientific">Aegilops tauschii subsp. strangulata</name>
    <name type="common">Goatgrass</name>
    <dbReference type="NCBI Taxonomy" id="200361"/>
    <lineage>
        <taxon>Eukaryota</taxon>
        <taxon>Viridiplantae</taxon>
        <taxon>Streptophyta</taxon>
        <taxon>Embryophyta</taxon>
        <taxon>Tracheophyta</taxon>
        <taxon>Spermatophyta</taxon>
        <taxon>Magnoliopsida</taxon>
        <taxon>Liliopsida</taxon>
        <taxon>Poales</taxon>
        <taxon>Poaceae</taxon>
        <taxon>BOP clade</taxon>
        <taxon>Pooideae</taxon>
        <taxon>Triticodae</taxon>
        <taxon>Triticeae</taxon>
        <taxon>Triticinae</taxon>
        <taxon>Aegilops</taxon>
    </lineage>
</organism>
<feature type="transmembrane region" description="Helical" evidence="1">
    <location>
        <begin position="47"/>
        <end position="69"/>
    </location>
</feature>
<reference evidence="2" key="5">
    <citation type="journal article" date="2021" name="G3 (Bethesda)">
        <title>Aegilops tauschii genome assembly Aet v5.0 features greater sequence contiguity and improved annotation.</title>
        <authorList>
            <person name="Wang L."/>
            <person name="Zhu T."/>
            <person name="Rodriguez J.C."/>
            <person name="Deal K.R."/>
            <person name="Dubcovsky J."/>
            <person name="McGuire P.E."/>
            <person name="Lux T."/>
            <person name="Spannagl M."/>
            <person name="Mayer K.F.X."/>
            <person name="Baldrich P."/>
            <person name="Meyers B.C."/>
            <person name="Huo N."/>
            <person name="Gu Y.Q."/>
            <person name="Zhou H."/>
            <person name="Devos K.M."/>
            <person name="Bennetzen J.L."/>
            <person name="Unver T."/>
            <person name="Budak H."/>
            <person name="Gulick P.J."/>
            <person name="Galiba G."/>
            <person name="Kalapos B."/>
            <person name="Nelson D.R."/>
            <person name="Li P."/>
            <person name="You F.M."/>
            <person name="Luo M.C."/>
            <person name="Dvorak J."/>
        </authorList>
    </citation>
    <scope>NUCLEOTIDE SEQUENCE [LARGE SCALE GENOMIC DNA]</scope>
    <source>
        <strain evidence="2">cv. AL8/78</strain>
    </source>
</reference>
<protein>
    <submittedName>
        <fullName evidence="2">Uncharacterized protein</fullName>
    </submittedName>
</protein>
<name>A0A453EGB9_AEGTS</name>
<dbReference type="AlphaFoldDB" id="A0A453EGB9"/>
<keyword evidence="3" id="KW-1185">Reference proteome</keyword>
<evidence type="ECO:0000256" key="1">
    <source>
        <dbReference type="SAM" id="Phobius"/>
    </source>
</evidence>
<dbReference type="Gramene" id="AET3Gv20332800.10">
    <property type="protein sequence ID" value="AET3Gv20332800.10"/>
    <property type="gene ID" value="AET3Gv20332800"/>
</dbReference>
<evidence type="ECO:0000313" key="2">
    <source>
        <dbReference type="EnsemblPlants" id="AET3Gv20332800.10"/>
    </source>
</evidence>
<dbReference type="Proteomes" id="UP000015105">
    <property type="component" value="Chromosome 3D"/>
</dbReference>
<keyword evidence="1" id="KW-1133">Transmembrane helix</keyword>
<proteinExistence type="predicted"/>
<keyword evidence="1" id="KW-0472">Membrane</keyword>
<dbReference type="EnsemblPlants" id="AET3Gv20332800.10">
    <property type="protein sequence ID" value="AET3Gv20332800.10"/>
    <property type="gene ID" value="AET3Gv20332800"/>
</dbReference>
<evidence type="ECO:0000313" key="3">
    <source>
        <dbReference type="Proteomes" id="UP000015105"/>
    </source>
</evidence>
<reference evidence="3" key="2">
    <citation type="journal article" date="2017" name="Nat. Plants">
        <title>The Aegilops tauschii genome reveals multiple impacts of transposons.</title>
        <authorList>
            <person name="Zhao G."/>
            <person name="Zou C."/>
            <person name="Li K."/>
            <person name="Wang K."/>
            <person name="Li T."/>
            <person name="Gao L."/>
            <person name="Zhang X."/>
            <person name="Wang H."/>
            <person name="Yang Z."/>
            <person name="Liu X."/>
            <person name="Jiang W."/>
            <person name="Mao L."/>
            <person name="Kong X."/>
            <person name="Jiao Y."/>
            <person name="Jia J."/>
        </authorList>
    </citation>
    <scope>NUCLEOTIDE SEQUENCE [LARGE SCALE GENOMIC DNA]</scope>
    <source>
        <strain evidence="3">cv. AL8/78</strain>
    </source>
</reference>
<reference evidence="2" key="3">
    <citation type="journal article" date="2017" name="Nature">
        <title>Genome sequence of the progenitor of the wheat D genome Aegilops tauschii.</title>
        <authorList>
            <person name="Luo M.C."/>
            <person name="Gu Y.Q."/>
            <person name="Puiu D."/>
            <person name="Wang H."/>
            <person name="Twardziok S.O."/>
            <person name="Deal K.R."/>
            <person name="Huo N."/>
            <person name="Zhu T."/>
            <person name="Wang L."/>
            <person name="Wang Y."/>
            <person name="McGuire P.E."/>
            <person name="Liu S."/>
            <person name="Long H."/>
            <person name="Ramasamy R.K."/>
            <person name="Rodriguez J.C."/>
            <person name="Van S.L."/>
            <person name="Yuan L."/>
            <person name="Wang Z."/>
            <person name="Xia Z."/>
            <person name="Xiao L."/>
            <person name="Anderson O.D."/>
            <person name="Ouyang S."/>
            <person name="Liang Y."/>
            <person name="Zimin A.V."/>
            <person name="Pertea G."/>
            <person name="Qi P."/>
            <person name="Bennetzen J.L."/>
            <person name="Dai X."/>
            <person name="Dawson M.W."/>
            <person name="Muller H.G."/>
            <person name="Kugler K."/>
            <person name="Rivarola-Duarte L."/>
            <person name="Spannagl M."/>
            <person name="Mayer K.F.X."/>
            <person name="Lu F.H."/>
            <person name="Bevan M.W."/>
            <person name="Leroy P."/>
            <person name="Li P."/>
            <person name="You F.M."/>
            <person name="Sun Q."/>
            <person name="Liu Z."/>
            <person name="Lyons E."/>
            <person name="Wicker T."/>
            <person name="Salzberg S.L."/>
            <person name="Devos K.M."/>
            <person name="Dvorak J."/>
        </authorList>
    </citation>
    <scope>NUCLEOTIDE SEQUENCE [LARGE SCALE GENOMIC DNA]</scope>
    <source>
        <strain evidence="2">cv. AL8/78</strain>
    </source>
</reference>
<accession>A0A453EGB9</accession>
<sequence>MVNNVDCRDFLSAVEINTPCVSATFVGNLRNLRQIPAQFMPNNYVSILVQIISYIGGSLFLAFAAVTLVEIATS</sequence>
<reference evidence="2" key="4">
    <citation type="submission" date="2019-03" db="UniProtKB">
        <authorList>
            <consortium name="EnsemblPlants"/>
        </authorList>
    </citation>
    <scope>IDENTIFICATION</scope>
</reference>
<keyword evidence="1" id="KW-0812">Transmembrane</keyword>